<protein>
    <submittedName>
        <fullName evidence="2">Methyltransferase</fullName>
        <ecNumber evidence="2">2.1.1.-</ecNumber>
    </submittedName>
</protein>
<evidence type="ECO:0000259" key="1">
    <source>
        <dbReference type="Pfam" id="PF08242"/>
    </source>
</evidence>
<dbReference type="GO" id="GO:0032259">
    <property type="term" value="P:methylation"/>
    <property type="evidence" value="ECO:0007669"/>
    <property type="project" value="UniProtKB-KW"/>
</dbReference>
<dbReference type="AlphaFoldDB" id="A0AAC9K850"/>
<dbReference type="Pfam" id="PF08242">
    <property type="entry name" value="Methyltransf_12"/>
    <property type="match status" value="1"/>
</dbReference>
<dbReference type="EMBL" id="CP018191">
    <property type="protein sequence ID" value="APH53681.1"/>
    <property type="molecule type" value="Genomic_DNA"/>
</dbReference>
<accession>A0AAC9K850</accession>
<sequence>MPSYARSLPCYTPVRLCGVAARDASPDTGYDMLRQPLQDRLQTGYAIFMNDSTDRHLADQYEAFPYPQRDPRDETKRLIIGSPSHLKEIDYWVFGANRPRSAGLRALVAGGGTGDGTIMLATHLARDGRPGGVTYLDRSAAALRTAQARAETRSLTVDFRAGSILDLPHVAPGPFDYIDCCGVLHHLPDPAEGLRALTSVLAPGGGMGLMVYAPHGRTGVYMLQDALRSLAPPEEEPRQRLDVAKRVMRHLPETAWLRRNRYFGDHFEGGDAGLYDLLLNPRDRAYTVPALHALLDNAGLEVRAWMEPLRYDPSVWLPDPKLRAKMADMTPLEKAALAENLAGNMSTHVVYCVRKGEVPVRADPLDPTAIPVAREMPVPELARAIRPDGVLPLTFDGLTVPLALPPPAAAILKLIDGTRSVGNLREMLGNRFSGEAFDRAWSTTFNALERANRLLLRAPD</sequence>
<keyword evidence="2" id="KW-0808">Transferase</keyword>
<proteinExistence type="predicted"/>
<gene>
    <name evidence="2" type="ORF">GbCGDNIH9_0443</name>
</gene>
<dbReference type="EC" id="2.1.1.-" evidence="2"/>
<dbReference type="InterPro" id="IPR029063">
    <property type="entry name" value="SAM-dependent_MTases_sf"/>
</dbReference>
<evidence type="ECO:0000313" key="3">
    <source>
        <dbReference type="Proteomes" id="UP000182373"/>
    </source>
</evidence>
<dbReference type="PANTHER" id="PTHR43861">
    <property type="entry name" value="TRANS-ACONITATE 2-METHYLTRANSFERASE-RELATED"/>
    <property type="match status" value="1"/>
</dbReference>
<keyword evidence="2" id="KW-0489">Methyltransferase</keyword>
<feature type="domain" description="Methyltransferase type 12" evidence="1">
    <location>
        <begin position="109"/>
        <end position="205"/>
    </location>
</feature>
<name>A0AAC9K850_9PROT</name>
<dbReference type="Gene3D" id="3.40.50.150">
    <property type="entry name" value="Vaccinia Virus protein VP39"/>
    <property type="match status" value="1"/>
</dbReference>
<dbReference type="GO" id="GO:0008168">
    <property type="term" value="F:methyltransferase activity"/>
    <property type="evidence" value="ECO:0007669"/>
    <property type="project" value="UniProtKB-KW"/>
</dbReference>
<dbReference type="InterPro" id="IPR013217">
    <property type="entry name" value="Methyltransf_12"/>
</dbReference>
<reference evidence="3" key="1">
    <citation type="submission" date="2016-11" db="EMBL/GenBank/DDBJ databases">
        <title>Comparative genomic and phenotypic analysis of Granulibacter bethesdensis clinical isolates from patients with chronic granulomatous disease.</title>
        <authorList>
            <person name="Zarember K.A."/>
            <person name="Porcella S.F."/>
            <person name="Chu J."/>
            <person name="Ding L."/>
            <person name="Dahlstrom E."/>
            <person name="Barbian K."/>
            <person name="Martens C."/>
            <person name="Sykora L."/>
            <person name="Kramer S."/>
            <person name="Pettinato A.M."/>
            <person name="Hong H."/>
            <person name="Wald G."/>
            <person name="Berg L.J."/>
            <person name="Rogge L.S."/>
            <person name="Greenberg D.E."/>
            <person name="Falcone E.L."/>
            <person name="Neves J.F."/>
            <person name="Simoes M.J."/>
            <person name="Casal M."/>
            <person name="Rodriguez-Lopez F.C."/>
            <person name="Zelazny A."/>
            <person name="Gallin J.I."/>
            <person name="Holland S.M."/>
        </authorList>
    </citation>
    <scope>NUCLEOTIDE SEQUENCE [LARGE SCALE GENOMIC DNA]</scope>
    <source>
        <strain evidence="3">NIH9.1</strain>
    </source>
</reference>
<dbReference type="Proteomes" id="UP000182373">
    <property type="component" value="Chromosome"/>
</dbReference>
<organism evidence="2 3">
    <name type="scientific">Granulibacter bethesdensis</name>
    <dbReference type="NCBI Taxonomy" id="364410"/>
    <lineage>
        <taxon>Bacteria</taxon>
        <taxon>Pseudomonadati</taxon>
        <taxon>Pseudomonadota</taxon>
        <taxon>Alphaproteobacteria</taxon>
        <taxon>Acetobacterales</taxon>
        <taxon>Acetobacteraceae</taxon>
        <taxon>Granulibacter</taxon>
    </lineage>
</organism>
<evidence type="ECO:0000313" key="2">
    <source>
        <dbReference type="EMBL" id="APH53681.1"/>
    </source>
</evidence>
<dbReference type="SUPFAM" id="SSF53335">
    <property type="entry name" value="S-adenosyl-L-methionine-dependent methyltransferases"/>
    <property type="match status" value="1"/>
</dbReference>
<dbReference type="CDD" id="cd02440">
    <property type="entry name" value="AdoMet_MTases"/>
    <property type="match status" value="1"/>
</dbReference>